<dbReference type="Proteomes" id="UP000654075">
    <property type="component" value="Unassembled WGS sequence"/>
</dbReference>
<sequence>MPDLFRAPCVPDWHAQTQKTNPGRLQITACSASAADKEATAEMPSGTRRSSRHCGSWICSWRESLQTQLSESAQLGMASADSRPPSHSHRTCYRLRRGVASFSAYSQGGLRAFRSTSMGLGLTAVGLSVICALIGWFQARTCRTLGRRCGLAASALEPGGPTPPASQLMTMMPSLSAIETGLRARQRTAWLGSLFAIVGLQSMVGLMVAKVLATSGGLASSPGINLDIFTLLAVGNAALSHVIGGGAAAIQQAISFHHGCLHGCMRRYCSGSAEH</sequence>
<dbReference type="OrthoDB" id="429597at2759"/>
<reference evidence="2" key="1">
    <citation type="submission" date="2021-02" db="EMBL/GenBank/DDBJ databases">
        <authorList>
            <person name="Dougan E. K."/>
            <person name="Rhodes N."/>
            <person name="Thang M."/>
            <person name="Chan C."/>
        </authorList>
    </citation>
    <scope>NUCLEOTIDE SEQUENCE</scope>
</reference>
<keyword evidence="3" id="KW-1185">Reference proteome</keyword>
<keyword evidence="1" id="KW-0472">Membrane</keyword>
<keyword evidence="1" id="KW-1133">Transmembrane helix</keyword>
<keyword evidence="1" id="KW-0812">Transmembrane</keyword>
<gene>
    <name evidence="2" type="ORF">PGLA1383_LOCUS16812</name>
</gene>
<name>A0A813EB98_POLGL</name>
<feature type="transmembrane region" description="Helical" evidence="1">
    <location>
        <begin position="189"/>
        <end position="208"/>
    </location>
</feature>
<feature type="transmembrane region" description="Helical" evidence="1">
    <location>
        <begin position="228"/>
        <end position="250"/>
    </location>
</feature>
<protein>
    <submittedName>
        <fullName evidence="2">Uncharacterized protein</fullName>
    </submittedName>
</protein>
<comment type="caution">
    <text evidence="2">The sequence shown here is derived from an EMBL/GenBank/DDBJ whole genome shotgun (WGS) entry which is preliminary data.</text>
</comment>
<proteinExistence type="predicted"/>
<dbReference type="EMBL" id="CAJNNV010010242">
    <property type="protein sequence ID" value="CAE8598403.1"/>
    <property type="molecule type" value="Genomic_DNA"/>
</dbReference>
<organism evidence="2 3">
    <name type="scientific">Polarella glacialis</name>
    <name type="common">Dinoflagellate</name>
    <dbReference type="NCBI Taxonomy" id="89957"/>
    <lineage>
        <taxon>Eukaryota</taxon>
        <taxon>Sar</taxon>
        <taxon>Alveolata</taxon>
        <taxon>Dinophyceae</taxon>
        <taxon>Suessiales</taxon>
        <taxon>Suessiaceae</taxon>
        <taxon>Polarella</taxon>
    </lineage>
</organism>
<evidence type="ECO:0000256" key="1">
    <source>
        <dbReference type="SAM" id="Phobius"/>
    </source>
</evidence>
<evidence type="ECO:0000313" key="2">
    <source>
        <dbReference type="EMBL" id="CAE8598403.1"/>
    </source>
</evidence>
<evidence type="ECO:0000313" key="3">
    <source>
        <dbReference type="Proteomes" id="UP000654075"/>
    </source>
</evidence>
<accession>A0A813EB98</accession>
<dbReference type="AlphaFoldDB" id="A0A813EB98"/>
<feature type="transmembrane region" description="Helical" evidence="1">
    <location>
        <begin position="118"/>
        <end position="137"/>
    </location>
</feature>